<evidence type="ECO:0000313" key="1">
    <source>
        <dbReference type="EMBL" id="CAF1127608.1"/>
    </source>
</evidence>
<dbReference type="GO" id="GO:0003690">
    <property type="term" value="F:double-stranded DNA binding"/>
    <property type="evidence" value="ECO:0007669"/>
    <property type="project" value="InterPro"/>
</dbReference>
<comment type="caution">
    <text evidence="1">The sequence shown here is derived from an EMBL/GenBank/DDBJ whole genome shotgun (WGS) entry which is preliminary data.</text>
</comment>
<dbReference type="PANTHER" id="PTHR32344">
    <property type="entry name" value="U1-TYPE DOMAIN-CONTAINING PROTEIN"/>
    <property type="match status" value="1"/>
</dbReference>
<accession>A0A814R1S6</accession>
<gene>
    <name evidence="1" type="ORF">OXX778_LOCUS22327</name>
</gene>
<sequence>MPNKPKTALSRVKEYGKDFVEKNNEHFCAICSIKINFSRKSSIEQHLKTAIHKKNSEKIKNKNSLNQSLINLDAEQVKEAFARDLLEAFTSAKIPLNKLENESVKNLFKNT</sequence>
<name>A0A814R1S6_9BILA</name>
<proteinExistence type="predicted"/>
<dbReference type="Proteomes" id="UP000663879">
    <property type="component" value="Unassembled WGS sequence"/>
</dbReference>
<dbReference type="PANTHER" id="PTHR32344:SF1">
    <property type="entry name" value="U1-TYPE DOMAIN-CONTAINING PROTEIN"/>
    <property type="match status" value="1"/>
</dbReference>
<dbReference type="GO" id="GO:0006357">
    <property type="term" value="P:regulation of transcription by RNA polymerase II"/>
    <property type="evidence" value="ECO:0007669"/>
    <property type="project" value="InterPro"/>
</dbReference>
<dbReference type="OrthoDB" id="6589214at2759"/>
<reference evidence="1" key="1">
    <citation type="submission" date="2021-02" db="EMBL/GenBank/DDBJ databases">
        <authorList>
            <person name="Nowell W R."/>
        </authorList>
    </citation>
    <scope>NUCLEOTIDE SEQUENCE</scope>
    <source>
        <strain evidence="1">Ploen Becks lab</strain>
    </source>
</reference>
<protein>
    <recommendedName>
        <fullName evidence="3">CGG triplet repeat-binding protein 1</fullName>
    </recommendedName>
</protein>
<keyword evidence="2" id="KW-1185">Reference proteome</keyword>
<dbReference type="InterPro" id="IPR033375">
    <property type="entry name" value="Cggbp1"/>
</dbReference>
<dbReference type="EMBL" id="CAJNOC010009329">
    <property type="protein sequence ID" value="CAF1127608.1"/>
    <property type="molecule type" value="Genomic_DNA"/>
</dbReference>
<dbReference type="GO" id="GO:0005634">
    <property type="term" value="C:nucleus"/>
    <property type="evidence" value="ECO:0007669"/>
    <property type="project" value="InterPro"/>
</dbReference>
<organism evidence="1 2">
    <name type="scientific">Brachionus calyciflorus</name>
    <dbReference type="NCBI Taxonomy" id="104777"/>
    <lineage>
        <taxon>Eukaryota</taxon>
        <taxon>Metazoa</taxon>
        <taxon>Spiralia</taxon>
        <taxon>Gnathifera</taxon>
        <taxon>Rotifera</taxon>
        <taxon>Eurotatoria</taxon>
        <taxon>Monogononta</taxon>
        <taxon>Pseudotrocha</taxon>
        <taxon>Ploima</taxon>
        <taxon>Brachionidae</taxon>
        <taxon>Brachionus</taxon>
    </lineage>
</organism>
<evidence type="ECO:0000313" key="2">
    <source>
        <dbReference type="Proteomes" id="UP000663879"/>
    </source>
</evidence>
<evidence type="ECO:0008006" key="3">
    <source>
        <dbReference type="Google" id="ProtNLM"/>
    </source>
</evidence>
<dbReference type="AlphaFoldDB" id="A0A814R1S6"/>